<evidence type="ECO:0000313" key="1">
    <source>
        <dbReference type="EMBL" id="CAL1301421.1"/>
    </source>
</evidence>
<keyword evidence="2" id="KW-1185">Reference proteome</keyword>
<comment type="caution">
    <text evidence="1">The sequence shown here is derived from an EMBL/GenBank/DDBJ whole genome shotgun (WGS) entry which is preliminary data.</text>
</comment>
<dbReference type="EMBL" id="CAXIEN010000689">
    <property type="protein sequence ID" value="CAL1301421.1"/>
    <property type="molecule type" value="Genomic_DNA"/>
</dbReference>
<name>A0AAV2BYM3_9ARAC</name>
<sequence>MDNFLDKTFEFVPLNESESMNFSAVNDSLYEDGIQFYYFYQMCRKINEFKCCQLKKEEKPSRKEENNGSIILTQKNIKEKLATKLNSYLIFYTFISPSSCIKILFET</sequence>
<gene>
    <name evidence="1" type="ORF">LARSCL_LOCUS22515</name>
</gene>
<organism evidence="1 2">
    <name type="scientific">Larinioides sclopetarius</name>
    <dbReference type="NCBI Taxonomy" id="280406"/>
    <lineage>
        <taxon>Eukaryota</taxon>
        <taxon>Metazoa</taxon>
        <taxon>Ecdysozoa</taxon>
        <taxon>Arthropoda</taxon>
        <taxon>Chelicerata</taxon>
        <taxon>Arachnida</taxon>
        <taxon>Araneae</taxon>
        <taxon>Araneomorphae</taxon>
        <taxon>Entelegynae</taxon>
        <taxon>Araneoidea</taxon>
        <taxon>Araneidae</taxon>
        <taxon>Larinioides</taxon>
    </lineage>
</organism>
<dbReference type="AlphaFoldDB" id="A0AAV2BYM3"/>
<dbReference type="Proteomes" id="UP001497382">
    <property type="component" value="Unassembled WGS sequence"/>
</dbReference>
<evidence type="ECO:0000313" key="2">
    <source>
        <dbReference type="Proteomes" id="UP001497382"/>
    </source>
</evidence>
<proteinExistence type="predicted"/>
<accession>A0AAV2BYM3</accession>
<reference evidence="1 2" key="1">
    <citation type="submission" date="2024-04" db="EMBL/GenBank/DDBJ databases">
        <authorList>
            <person name="Rising A."/>
            <person name="Reimegard J."/>
            <person name="Sonavane S."/>
            <person name="Akerstrom W."/>
            <person name="Nylinder S."/>
            <person name="Hedman E."/>
            <person name="Kallberg Y."/>
        </authorList>
    </citation>
    <scope>NUCLEOTIDE SEQUENCE [LARGE SCALE GENOMIC DNA]</scope>
</reference>
<protein>
    <submittedName>
        <fullName evidence="1">Uncharacterized protein</fullName>
    </submittedName>
</protein>